<keyword evidence="9" id="KW-0539">Nucleus</keyword>
<dbReference type="Pfam" id="PF00850">
    <property type="entry name" value="Hist_deacetyl"/>
    <property type="match status" value="1"/>
</dbReference>
<evidence type="ECO:0000256" key="7">
    <source>
        <dbReference type="ARBA" id="ARBA00023015"/>
    </source>
</evidence>
<evidence type="ECO:0000256" key="2">
    <source>
        <dbReference type="ARBA" id="ARBA00007738"/>
    </source>
</evidence>
<dbReference type="Gene3D" id="3.40.800.20">
    <property type="entry name" value="Histone deacetylase domain"/>
    <property type="match status" value="1"/>
</dbReference>
<dbReference type="InterPro" id="IPR037138">
    <property type="entry name" value="His_deacetylse_dom_sf"/>
</dbReference>
<reference evidence="11" key="1">
    <citation type="journal article" date="2020" name="J. Eukaryot. Microbiol.">
        <title>De novo Sequencing, Assembly and Annotation of the Transcriptome for the Free-Living Testate Amoeba Arcella intermedia.</title>
        <authorList>
            <person name="Ribeiro G.M."/>
            <person name="Porfirio-Sousa A.L."/>
            <person name="Maurer-Alcala X.X."/>
            <person name="Katz L.A."/>
            <person name="Lahr D.J.G."/>
        </authorList>
    </citation>
    <scope>NUCLEOTIDE SEQUENCE</scope>
</reference>
<comment type="similarity">
    <text evidence="2">Belongs to the histone deacetylase family. HD type 2 subfamily.</text>
</comment>
<keyword evidence="5" id="KW-0378">Hydrolase</keyword>
<comment type="subcellular location">
    <subcellularLocation>
        <location evidence="1">Nucleus</location>
    </subcellularLocation>
</comment>
<evidence type="ECO:0000256" key="6">
    <source>
        <dbReference type="ARBA" id="ARBA00022853"/>
    </source>
</evidence>
<dbReference type="InterPro" id="IPR023801">
    <property type="entry name" value="His_deacetylse_dom"/>
</dbReference>
<feature type="domain" description="Histone deacetylase" evidence="10">
    <location>
        <begin position="15"/>
        <end position="303"/>
    </location>
</feature>
<dbReference type="GO" id="GO:0000118">
    <property type="term" value="C:histone deacetylase complex"/>
    <property type="evidence" value="ECO:0007669"/>
    <property type="project" value="TreeGrafter"/>
</dbReference>
<evidence type="ECO:0000256" key="4">
    <source>
        <dbReference type="ARBA" id="ARBA00022491"/>
    </source>
</evidence>
<keyword evidence="7" id="KW-0805">Transcription regulation</keyword>
<keyword evidence="6" id="KW-0156">Chromatin regulator</keyword>
<evidence type="ECO:0000256" key="5">
    <source>
        <dbReference type="ARBA" id="ARBA00022801"/>
    </source>
</evidence>
<name>A0A6B2L7D0_9EUKA</name>
<dbReference type="EC" id="3.5.1.98" evidence="3"/>
<dbReference type="GO" id="GO:0141221">
    <property type="term" value="F:histone deacetylase activity, hydrolytic mechanism"/>
    <property type="evidence" value="ECO:0007669"/>
    <property type="project" value="UniProtKB-EC"/>
</dbReference>
<accession>A0A6B2L7D0</accession>
<evidence type="ECO:0000256" key="9">
    <source>
        <dbReference type="ARBA" id="ARBA00023242"/>
    </source>
</evidence>
<protein>
    <recommendedName>
        <fullName evidence="3">histone deacetylase</fullName>
        <ecNumber evidence="3">3.5.1.98</ecNumber>
    </recommendedName>
</protein>
<dbReference type="PRINTS" id="PR01270">
    <property type="entry name" value="HDASUPER"/>
</dbReference>
<organism evidence="11">
    <name type="scientific">Arcella intermedia</name>
    <dbReference type="NCBI Taxonomy" id="1963864"/>
    <lineage>
        <taxon>Eukaryota</taxon>
        <taxon>Amoebozoa</taxon>
        <taxon>Tubulinea</taxon>
        <taxon>Elardia</taxon>
        <taxon>Arcellinida</taxon>
        <taxon>Sphaerothecina</taxon>
        <taxon>Arcellidae</taxon>
        <taxon>Arcella</taxon>
    </lineage>
</organism>
<dbReference type="InterPro" id="IPR023696">
    <property type="entry name" value="Ureohydrolase_dom_sf"/>
</dbReference>
<keyword evidence="4" id="KW-0678">Repressor</keyword>
<evidence type="ECO:0000313" key="11">
    <source>
        <dbReference type="EMBL" id="NDV32866.1"/>
    </source>
</evidence>
<dbReference type="GO" id="GO:0040029">
    <property type="term" value="P:epigenetic regulation of gene expression"/>
    <property type="evidence" value="ECO:0007669"/>
    <property type="project" value="TreeGrafter"/>
</dbReference>
<dbReference type="SUPFAM" id="SSF52768">
    <property type="entry name" value="Arginase/deacetylase"/>
    <property type="match status" value="1"/>
</dbReference>
<dbReference type="PANTHER" id="PTHR10625:SF5">
    <property type="entry name" value="HISTONE DEACETYLASE"/>
    <property type="match status" value="1"/>
</dbReference>
<proteinExistence type="inferred from homology"/>
<keyword evidence="8" id="KW-0804">Transcription</keyword>
<dbReference type="EMBL" id="GIBP01003897">
    <property type="protein sequence ID" value="NDV32866.1"/>
    <property type="molecule type" value="Transcribed_RNA"/>
</dbReference>
<evidence type="ECO:0000256" key="8">
    <source>
        <dbReference type="ARBA" id="ARBA00023163"/>
    </source>
</evidence>
<dbReference type="AlphaFoldDB" id="A0A6B2L7D0"/>
<dbReference type="PANTHER" id="PTHR10625">
    <property type="entry name" value="HISTONE DEACETYLASE HDAC1-RELATED"/>
    <property type="match status" value="1"/>
</dbReference>
<evidence type="ECO:0000256" key="1">
    <source>
        <dbReference type="ARBA" id="ARBA00004123"/>
    </source>
</evidence>
<dbReference type="CDD" id="cd09992">
    <property type="entry name" value="HDAC_classII"/>
    <property type="match status" value="1"/>
</dbReference>
<sequence length="367" mass="40576">MMYDEIMLLHEEKGHPERPERLTAIYLKLQEVGILDLCVRVPGRMATIEEILTIHTQSLHDSVKDSQNITVDNIHFGADTYANKYTYDAAHFAVGGLLELTKRVLEGELDNGFAFVRPPGHHAEKNEMMGFCLFNNVAIAAKYAQQHHGLKKVLIVDWDVHHGNGTQHIFEEDPSVMYCSVHKGGSFYPGTGRVNEVGREKGRGYTINVPFLLAGKTDGDYYQCFKNVFMPIAKQFEPELVIVSAGFDCAAGDKLGPMDVTEKGFQHMLSMLMGLAKGKVVCALEGGYSVGPTSRCAAACMRVLLGEPPAEDIDTTPSASGLKDIENALQMHQPFWPTLTDIINSEEWKNLQTNAKKDAPVSSCSQQ</sequence>
<dbReference type="InterPro" id="IPR000286">
    <property type="entry name" value="HDACs"/>
</dbReference>
<evidence type="ECO:0000256" key="3">
    <source>
        <dbReference type="ARBA" id="ARBA00012111"/>
    </source>
</evidence>
<evidence type="ECO:0000259" key="10">
    <source>
        <dbReference type="Pfam" id="PF00850"/>
    </source>
</evidence>